<protein>
    <recommendedName>
        <fullName evidence="1">ATPase AAA-type core domain-containing protein</fullName>
    </recommendedName>
</protein>
<proteinExistence type="predicted"/>
<dbReference type="GO" id="GO:0016887">
    <property type="term" value="F:ATP hydrolysis activity"/>
    <property type="evidence" value="ECO:0007669"/>
    <property type="project" value="InterPro"/>
</dbReference>
<dbReference type="InterPro" id="IPR051396">
    <property type="entry name" value="Bact_Antivir_Def_Nuclease"/>
</dbReference>
<dbReference type="Pfam" id="PF13304">
    <property type="entry name" value="AAA_21"/>
    <property type="match status" value="1"/>
</dbReference>
<dbReference type="PANTHER" id="PTHR43581:SF2">
    <property type="entry name" value="EXCINUCLEASE ATPASE SUBUNIT"/>
    <property type="match status" value="1"/>
</dbReference>
<evidence type="ECO:0000313" key="2">
    <source>
        <dbReference type="EMBL" id="ARU62101.1"/>
    </source>
</evidence>
<reference evidence="3" key="1">
    <citation type="submission" date="2017-05" db="EMBL/GenBank/DDBJ databases">
        <authorList>
            <person name="Sung H."/>
        </authorList>
    </citation>
    <scope>NUCLEOTIDE SEQUENCE [LARGE SCALE GENOMIC DNA]</scope>
    <source>
        <strain evidence="3">AR23208</strain>
    </source>
</reference>
<dbReference type="SUPFAM" id="SSF52540">
    <property type="entry name" value="P-loop containing nucleoside triphosphate hydrolases"/>
    <property type="match status" value="1"/>
</dbReference>
<evidence type="ECO:0000313" key="3">
    <source>
        <dbReference type="Proteomes" id="UP000195437"/>
    </source>
</evidence>
<name>A0A1Y0INI3_9BACL</name>
<dbReference type="RefSeq" id="WP_087457466.1">
    <property type="nucleotide sequence ID" value="NZ_CP021434.1"/>
</dbReference>
<dbReference type="AlphaFoldDB" id="A0A1Y0INI3"/>
<organism evidence="2 3">
    <name type="scientific">Tumebacillus avium</name>
    <dbReference type="NCBI Taxonomy" id="1903704"/>
    <lineage>
        <taxon>Bacteria</taxon>
        <taxon>Bacillati</taxon>
        <taxon>Bacillota</taxon>
        <taxon>Bacilli</taxon>
        <taxon>Bacillales</taxon>
        <taxon>Alicyclobacillaceae</taxon>
        <taxon>Tumebacillus</taxon>
    </lineage>
</organism>
<accession>A0A1Y0INI3</accession>
<dbReference type="InterPro" id="IPR003959">
    <property type="entry name" value="ATPase_AAA_core"/>
</dbReference>
<dbReference type="KEGG" id="tum:CBW65_14660"/>
<feature type="domain" description="ATPase AAA-type core" evidence="1">
    <location>
        <begin position="331"/>
        <end position="414"/>
    </location>
</feature>
<dbReference type="GO" id="GO:0005524">
    <property type="term" value="F:ATP binding"/>
    <property type="evidence" value="ECO:0007669"/>
    <property type="project" value="InterPro"/>
</dbReference>
<dbReference type="Proteomes" id="UP000195437">
    <property type="component" value="Chromosome"/>
</dbReference>
<keyword evidence="3" id="KW-1185">Reference proteome</keyword>
<sequence length="439" mass="51185">MLLMEGQKIVRIIISKLFGTDNIDINFEGYVKILISENGTGKTTILNVVYYTLTNNFEKLLEINFESVEIQFASGKKIKINRQNDVFKYYNDYARFKNELKMNDLSFGQFLKRIQSSYYIKDVKGMNKSRKKVGLNINNEYADNFESYRKNLDTELTDIEILYFPTFRRIEEDLNKLGVSNRQIDDGTLIKFGMADVENRIEAFRKSISDSTLALFSEVNGVMLTQLVDGINVTESMRESIKNIDALQVVLDRTGKFLPSGYKYNIQHLMNSGELYRNPKYDTLVFFLSNLIKLYDQQREKDNAIKKFVEVCNCYLEISGKRFEYDESSVKITIKQDKHSEPIELRSLSSGEKQIVSLFARLYLNFEEKKFLIIFDEPELSLSVEWQKRLLPDILDSQKCIFMFAVTHSPFIFDNELDKFARGLDQYVTYVNEENGQNG</sequence>
<dbReference type="OrthoDB" id="9784297at2"/>
<dbReference type="PANTHER" id="PTHR43581">
    <property type="entry name" value="ATP/GTP PHOSPHATASE"/>
    <property type="match status" value="1"/>
</dbReference>
<evidence type="ECO:0000259" key="1">
    <source>
        <dbReference type="Pfam" id="PF13304"/>
    </source>
</evidence>
<dbReference type="InterPro" id="IPR027417">
    <property type="entry name" value="P-loop_NTPase"/>
</dbReference>
<dbReference type="EMBL" id="CP021434">
    <property type="protein sequence ID" value="ARU62101.1"/>
    <property type="molecule type" value="Genomic_DNA"/>
</dbReference>
<gene>
    <name evidence="2" type="ORF">CBW65_14660</name>
</gene>
<dbReference type="Gene3D" id="3.40.50.300">
    <property type="entry name" value="P-loop containing nucleotide triphosphate hydrolases"/>
    <property type="match status" value="1"/>
</dbReference>